<reference evidence="2" key="1">
    <citation type="journal article" date="2019" name="Int. J. Syst. Evol. Microbiol.">
        <title>The Global Catalogue of Microorganisms (GCM) 10K type strain sequencing project: providing services to taxonomists for standard genome sequencing and annotation.</title>
        <authorList>
            <consortium name="The Broad Institute Genomics Platform"/>
            <consortium name="The Broad Institute Genome Sequencing Center for Infectious Disease"/>
            <person name="Wu L."/>
            <person name="Ma J."/>
        </authorList>
    </citation>
    <scope>NUCLEOTIDE SEQUENCE [LARGE SCALE GENOMIC DNA]</scope>
    <source>
        <strain evidence="2">CGMCC 4.7192</strain>
    </source>
</reference>
<name>A0ABW5BLW0_9PROT</name>
<keyword evidence="2" id="KW-1185">Reference proteome</keyword>
<accession>A0ABW5BLW0</accession>
<sequence length="95" mass="10927">MTIKVEVLKTASEKLFAHLEELGITEIPLDHNYHWVVDHEEAVNPTIKPELTMLGKLSDNYEVMTKLSSCTDVPINYHLVWLASLLDYIGHRTHE</sequence>
<evidence type="ECO:0000313" key="2">
    <source>
        <dbReference type="Proteomes" id="UP001597294"/>
    </source>
</evidence>
<gene>
    <name evidence="1" type="ORF">ACFSKO_08765</name>
</gene>
<dbReference type="EMBL" id="JBHUII010000004">
    <property type="protein sequence ID" value="MFD2205700.1"/>
    <property type="molecule type" value="Genomic_DNA"/>
</dbReference>
<comment type="caution">
    <text evidence="1">The sequence shown here is derived from an EMBL/GenBank/DDBJ whole genome shotgun (WGS) entry which is preliminary data.</text>
</comment>
<dbReference type="Proteomes" id="UP001597294">
    <property type="component" value="Unassembled WGS sequence"/>
</dbReference>
<proteinExistence type="predicted"/>
<evidence type="ECO:0000313" key="1">
    <source>
        <dbReference type="EMBL" id="MFD2205700.1"/>
    </source>
</evidence>
<dbReference type="RefSeq" id="WP_380250565.1">
    <property type="nucleotide sequence ID" value="NZ_JBHUII010000004.1"/>
</dbReference>
<protein>
    <submittedName>
        <fullName evidence="1">Uncharacterized protein</fullName>
    </submittedName>
</protein>
<organism evidence="1 2">
    <name type="scientific">Kiloniella antarctica</name>
    <dbReference type="NCBI Taxonomy" id="1550907"/>
    <lineage>
        <taxon>Bacteria</taxon>
        <taxon>Pseudomonadati</taxon>
        <taxon>Pseudomonadota</taxon>
        <taxon>Alphaproteobacteria</taxon>
        <taxon>Rhodospirillales</taxon>
        <taxon>Kiloniellaceae</taxon>
        <taxon>Kiloniella</taxon>
    </lineage>
</organism>